<feature type="signal peptide" evidence="2">
    <location>
        <begin position="1"/>
        <end position="33"/>
    </location>
</feature>
<comment type="caution">
    <text evidence="5">The sequence shown here is derived from an EMBL/GenBank/DDBJ whole genome shotgun (WGS) entry which is preliminary data.</text>
</comment>
<protein>
    <submittedName>
        <fullName evidence="5">Pilus assembly protein N-terminal domain-containing protein</fullName>
    </submittedName>
</protein>
<comment type="similarity">
    <text evidence="1">Belongs to the bacterial secretin family.</text>
</comment>
<keyword evidence="2" id="KW-0732">Signal</keyword>
<name>A0ABS1IP54_9GAMM</name>
<reference evidence="5 6" key="1">
    <citation type="submission" date="2020-11" db="EMBL/GenBank/DDBJ databases">
        <title>Insectihabitans protaetiae gen. nov. sp. nov. and Insectihabitans allomyrinae sp. nov., isolated from larvae of Protaetia brevitarsis seulensis and Allomyrina dichotoma, respectively.</title>
        <authorList>
            <person name="Lee S.D."/>
            <person name="Byeon Y.-S."/>
            <person name="Kim S.-M."/>
            <person name="Yang H.L."/>
            <person name="Kim I.S."/>
        </authorList>
    </citation>
    <scope>NUCLEOTIDE SEQUENCE [LARGE SCALE GENOMIC DNA]</scope>
    <source>
        <strain evidence="5 6">BWR-B9</strain>
    </source>
</reference>
<keyword evidence="6" id="KW-1185">Reference proteome</keyword>
<dbReference type="InterPro" id="IPR032789">
    <property type="entry name" value="T2SS-T3SS_pil_N"/>
</dbReference>
<dbReference type="PANTHER" id="PTHR30332">
    <property type="entry name" value="PROBABLE GENERAL SECRETION PATHWAY PROTEIN D"/>
    <property type="match status" value="1"/>
</dbReference>
<dbReference type="Proteomes" id="UP001296921">
    <property type="component" value="Unassembled WGS sequence"/>
</dbReference>
<proteinExistence type="inferred from homology"/>
<evidence type="ECO:0000256" key="2">
    <source>
        <dbReference type="SAM" id="SignalP"/>
    </source>
</evidence>
<feature type="domain" description="Type II/III secretion system secretin-like" evidence="3">
    <location>
        <begin position="269"/>
        <end position="428"/>
    </location>
</feature>
<evidence type="ECO:0000259" key="3">
    <source>
        <dbReference type="Pfam" id="PF00263"/>
    </source>
</evidence>
<feature type="domain" description="Pilus formation protein N-terminal" evidence="4">
    <location>
        <begin position="34"/>
        <end position="102"/>
    </location>
</feature>
<sequence>MHVFIFGKSAIRTLSYPLMALVLFFAVSSAASANSIFLKYGQSRNITVPAGLETVFVSNPRVADYKVINDKNIVIYAKSTGNSELIVYGKNSKVLLKRNISVDPFLGDLNQRVSKEFPGNNVEITRFVGDANADKVTYIISGTVSDEESMDAIYRLVGATISGVRDDEKDSTRNIGETNKVKDISFMKNRRYENVINRMQLLNTNQVNVQLTVVEVSKSFTDALGIDWSSLTLDSIMTGGTTANNPGVFSLIGFKGGFDSKNISNTINAIQNDSVARIMAQPNLTVLSGETADFLVGGEIPILTKNDNNEGTSVTYKEYGIKLSIAAKVEKKQKIKLYLSNEISSVSGSYAYNTYNIPTLVTRRSSSTIELADGDSFVIGGLLSENDKETLGKVPFIGEIPILGALARNSSTQREKTELVIFATVNLVRPVTSTQPIYLPDYNKSNSSQLFFNVNVDEVTYEDRLSQNTHNFLNRGGFSK</sequence>
<dbReference type="InterPro" id="IPR050810">
    <property type="entry name" value="Bact_Secretion_Sys_Channel"/>
</dbReference>
<dbReference type="PANTHER" id="PTHR30332:SF17">
    <property type="entry name" value="TYPE IV PILIATION SYSTEM PROTEIN DR_0774-RELATED"/>
    <property type="match status" value="1"/>
</dbReference>
<gene>
    <name evidence="5" type="ORF">I2494_07350</name>
</gene>
<dbReference type="Pfam" id="PF13629">
    <property type="entry name" value="T2SS-T3SS_pil_N"/>
    <property type="match status" value="1"/>
</dbReference>
<feature type="chain" id="PRO_5047092931" evidence="2">
    <location>
        <begin position="34"/>
        <end position="480"/>
    </location>
</feature>
<dbReference type="EMBL" id="JADRCR010000002">
    <property type="protein sequence ID" value="MBK5143534.1"/>
    <property type="molecule type" value="Genomic_DNA"/>
</dbReference>
<accession>A0ABS1IP54</accession>
<dbReference type="InterPro" id="IPR004846">
    <property type="entry name" value="T2SS/T3SS_dom"/>
</dbReference>
<evidence type="ECO:0000313" key="5">
    <source>
        <dbReference type="EMBL" id="MBK5143534.1"/>
    </source>
</evidence>
<evidence type="ECO:0000256" key="1">
    <source>
        <dbReference type="RuleBase" id="RU004003"/>
    </source>
</evidence>
<dbReference type="Pfam" id="PF00263">
    <property type="entry name" value="Secretin"/>
    <property type="match status" value="1"/>
</dbReference>
<organism evidence="5 6">
    <name type="scientific">Limnobaculum allomyrinae</name>
    <dbReference type="NCBI Taxonomy" id="2791986"/>
    <lineage>
        <taxon>Bacteria</taxon>
        <taxon>Pseudomonadati</taxon>
        <taxon>Pseudomonadota</taxon>
        <taxon>Gammaproteobacteria</taxon>
        <taxon>Enterobacterales</taxon>
        <taxon>Budviciaceae</taxon>
        <taxon>Limnobaculum</taxon>
    </lineage>
</organism>
<evidence type="ECO:0000313" key="6">
    <source>
        <dbReference type="Proteomes" id="UP001296921"/>
    </source>
</evidence>
<evidence type="ECO:0000259" key="4">
    <source>
        <dbReference type="Pfam" id="PF13629"/>
    </source>
</evidence>